<dbReference type="GO" id="GO:0006890">
    <property type="term" value="P:retrograde vesicle-mediated transport, Golgi to endoplasmic reticulum"/>
    <property type="evidence" value="ECO:0007669"/>
    <property type="project" value="TreeGrafter"/>
</dbReference>
<keyword evidence="4" id="KW-1133">Transmembrane helix</keyword>
<proteinExistence type="predicted"/>
<evidence type="ECO:0000313" key="6">
    <source>
        <dbReference type="Proteomes" id="UP000051952"/>
    </source>
</evidence>
<dbReference type="OrthoDB" id="2150324at2759"/>
<dbReference type="InterPro" id="IPR001680">
    <property type="entry name" value="WD40_rpt"/>
</dbReference>
<dbReference type="PROSITE" id="PS50082">
    <property type="entry name" value="WD_REPEATS_2"/>
    <property type="match status" value="2"/>
</dbReference>
<dbReference type="InterPro" id="IPR050844">
    <property type="entry name" value="Coatomer_complex_subunit"/>
</dbReference>
<accession>A0A0S4JMI2</accession>
<keyword evidence="2" id="KW-0677">Repeat</keyword>
<evidence type="ECO:0000313" key="5">
    <source>
        <dbReference type="EMBL" id="CUG91452.1"/>
    </source>
</evidence>
<dbReference type="EMBL" id="CYKH01001927">
    <property type="protein sequence ID" value="CUG91452.1"/>
    <property type="molecule type" value="Genomic_DNA"/>
</dbReference>
<name>A0A0S4JMI2_BODSA</name>
<dbReference type="GO" id="GO:0006891">
    <property type="term" value="P:intra-Golgi vesicle-mediated transport"/>
    <property type="evidence" value="ECO:0007669"/>
    <property type="project" value="TreeGrafter"/>
</dbReference>
<dbReference type="PANTHER" id="PTHR19876">
    <property type="entry name" value="COATOMER"/>
    <property type="match status" value="1"/>
</dbReference>
<organism evidence="5 6">
    <name type="scientific">Bodo saltans</name>
    <name type="common">Flagellated protozoan</name>
    <dbReference type="NCBI Taxonomy" id="75058"/>
    <lineage>
        <taxon>Eukaryota</taxon>
        <taxon>Discoba</taxon>
        <taxon>Euglenozoa</taxon>
        <taxon>Kinetoplastea</taxon>
        <taxon>Metakinetoplastina</taxon>
        <taxon>Eubodonida</taxon>
        <taxon>Bodonidae</taxon>
        <taxon>Bodo</taxon>
    </lineage>
</organism>
<dbReference type="Pfam" id="PF00400">
    <property type="entry name" value="WD40"/>
    <property type="match status" value="3"/>
</dbReference>
<evidence type="ECO:0000256" key="3">
    <source>
        <dbReference type="PROSITE-ProRule" id="PRU00221"/>
    </source>
</evidence>
<reference evidence="6" key="1">
    <citation type="submission" date="2015-09" db="EMBL/GenBank/DDBJ databases">
        <authorList>
            <consortium name="Pathogen Informatics"/>
        </authorList>
    </citation>
    <scope>NUCLEOTIDE SEQUENCE [LARGE SCALE GENOMIC DNA]</scope>
    <source>
        <strain evidence="6">Lake Konstanz</strain>
    </source>
</reference>
<evidence type="ECO:0000256" key="2">
    <source>
        <dbReference type="ARBA" id="ARBA00022737"/>
    </source>
</evidence>
<dbReference type="AlphaFoldDB" id="A0A0S4JMI2"/>
<feature type="transmembrane region" description="Helical" evidence="4">
    <location>
        <begin position="383"/>
        <end position="403"/>
    </location>
</feature>
<evidence type="ECO:0000256" key="4">
    <source>
        <dbReference type="SAM" id="Phobius"/>
    </source>
</evidence>
<dbReference type="PANTHER" id="PTHR19876:SF2">
    <property type="entry name" value="COATOMER SUBUNIT BETA"/>
    <property type="match status" value="1"/>
</dbReference>
<dbReference type="PROSITE" id="PS50294">
    <property type="entry name" value="WD_REPEATS_REGION"/>
    <property type="match status" value="2"/>
</dbReference>
<feature type="repeat" description="WD" evidence="3">
    <location>
        <begin position="93"/>
        <end position="125"/>
    </location>
</feature>
<sequence>MLLDPQPIMTAASHRVKSVDMHPTEPLMLCALFNGDVVLVNYATKTKLSVFAISPEVPVRCVKFIVSLNSFCCGGDDMNVHIVNMETSKKVKLLAHEDYIRSIAVHEPQRRLLTSSDDLTVKLWNWGRGWRHVTTFKGHEHYVMRAVFNRKDSTEFVTASLDRTVKVWSTTSPSPIFTLPHDHGVSCVDFCHKEEGDSMLFLVSATDFGKVCVWDYASKVCLHVFSSIHTHHVTCVTAHPTRPLMFSTGEDGVVGVYSTQTWRHETTLNYGPQRGWAVAVCPNRNVLSVGLDEGLVVLKLGLTDEMLRIAPQTEKVIDCDDTSFPAAAEDAHLLHDPSGEFVAVITDTEYDETTWGQPSPCCCCAQRGRDCWLVGTQRGRVCLLVVVLLALCVVTPVLVIWQAKLQFRGHSARGI</sequence>
<dbReference type="GO" id="GO:0030126">
    <property type="term" value="C:COPI vesicle coat"/>
    <property type="evidence" value="ECO:0007669"/>
    <property type="project" value="TreeGrafter"/>
</dbReference>
<evidence type="ECO:0000256" key="1">
    <source>
        <dbReference type="ARBA" id="ARBA00022574"/>
    </source>
</evidence>
<protein>
    <submittedName>
        <fullName evidence="5">Beta prime cop protein, putative</fullName>
    </submittedName>
</protein>
<dbReference type="GO" id="GO:0006888">
    <property type="term" value="P:endoplasmic reticulum to Golgi vesicle-mediated transport"/>
    <property type="evidence" value="ECO:0007669"/>
    <property type="project" value="TreeGrafter"/>
</dbReference>
<dbReference type="InterPro" id="IPR015943">
    <property type="entry name" value="WD40/YVTN_repeat-like_dom_sf"/>
</dbReference>
<dbReference type="Proteomes" id="UP000051952">
    <property type="component" value="Unassembled WGS sequence"/>
</dbReference>
<dbReference type="InterPro" id="IPR036322">
    <property type="entry name" value="WD40_repeat_dom_sf"/>
</dbReference>
<keyword evidence="4" id="KW-0472">Membrane</keyword>
<keyword evidence="4" id="KW-0812">Transmembrane</keyword>
<dbReference type="Gene3D" id="2.130.10.10">
    <property type="entry name" value="YVTN repeat-like/Quinoprotein amine dehydrogenase"/>
    <property type="match status" value="1"/>
</dbReference>
<dbReference type="VEuPathDB" id="TriTrypDB:BSAL_32160"/>
<dbReference type="SMART" id="SM00320">
    <property type="entry name" value="WD40"/>
    <property type="match status" value="6"/>
</dbReference>
<keyword evidence="1 3" id="KW-0853">WD repeat</keyword>
<dbReference type="GO" id="GO:0006886">
    <property type="term" value="P:intracellular protein transport"/>
    <property type="evidence" value="ECO:0007669"/>
    <property type="project" value="TreeGrafter"/>
</dbReference>
<gene>
    <name evidence="5" type="ORF">BSAL_32160</name>
</gene>
<feature type="repeat" description="WD" evidence="3">
    <location>
        <begin position="136"/>
        <end position="178"/>
    </location>
</feature>
<keyword evidence="6" id="KW-1185">Reference proteome</keyword>
<dbReference type="SUPFAM" id="SSF50978">
    <property type="entry name" value="WD40 repeat-like"/>
    <property type="match status" value="1"/>
</dbReference>